<name>A0ABX2UWZ0_9BURK</name>
<comment type="caution">
    <text evidence="1">The sequence shown here is derived from an EMBL/GenBank/DDBJ whole genome shotgun (WGS) entry which is preliminary data.</text>
</comment>
<sequence>MSVGGGRAEQQALVVGLLGGERGEGGYGVSAVSGGRGADPRQARPARVNWVAFAASTTRPKAVPRTPFRKRSTTT</sequence>
<keyword evidence="2" id="KW-1185">Reference proteome</keyword>
<protein>
    <submittedName>
        <fullName evidence="1">Uncharacterized protein</fullName>
    </submittedName>
</protein>
<gene>
    <name evidence="1" type="ORF">A6V36_38020</name>
</gene>
<proteinExistence type="predicted"/>
<dbReference type="Proteomes" id="UP000077961">
    <property type="component" value="Unassembled WGS sequence"/>
</dbReference>
<accession>A0ABX2UWZ0</accession>
<dbReference type="EMBL" id="LXJZ01000134">
    <property type="protein sequence ID" value="OAJ59480.1"/>
    <property type="molecule type" value="Genomic_DNA"/>
</dbReference>
<organism evidence="1 2">
    <name type="scientific">Paraburkholderia ginsengiterrae</name>
    <dbReference type="NCBI Taxonomy" id="1462993"/>
    <lineage>
        <taxon>Bacteria</taxon>
        <taxon>Pseudomonadati</taxon>
        <taxon>Pseudomonadota</taxon>
        <taxon>Betaproteobacteria</taxon>
        <taxon>Burkholderiales</taxon>
        <taxon>Burkholderiaceae</taxon>
        <taxon>Paraburkholderia</taxon>
    </lineage>
</organism>
<evidence type="ECO:0000313" key="2">
    <source>
        <dbReference type="Proteomes" id="UP000077961"/>
    </source>
</evidence>
<evidence type="ECO:0000313" key="1">
    <source>
        <dbReference type="EMBL" id="OAJ59480.1"/>
    </source>
</evidence>
<reference evidence="1 2" key="1">
    <citation type="submission" date="2016-04" db="EMBL/GenBank/DDBJ databases">
        <title>Reclassification of Paraburkholderia panaciterrae (Farh et al. 2015) Dobritsa &amp; Samadpour 2016 as a later homotypic synonym of Paraburkholderia ginsengiterrae (Farh et al. 2015) Dobritsa &amp; Samadpour 2016.</title>
        <authorList>
            <person name="Dobritsa A.P."/>
            <person name="Kutumbaka K."/>
            <person name="Samadpour M."/>
        </authorList>
    </citation>
    <scope>NUCLEOTIDE SEQUENCE [LARGE SCALE GENOMIC DNA]</scope>
    <source>
        <strain evidence="1 2">DCY85-1</strain>
    </source>
</reference>